<proteinExistence type="predicted"/>
<dbReference type="AlphaFoldDB" id="A0A101MKV1"/>
<dbReference type="Proteomes" id="UP000055045">
    <property type="component" value="Unassembled WGS sequence"/>
</dbReference>
<gene>
    <name evidence="1" type="ORF">ACN42_g4736</name>
</gene>
<protein>
    <submittedName>
        <fullName evidence="1">Uncharacterized protein</fullName>
    </submittedName>
</protein>
<accession>A0A101MKV1</accession>
<evidence type="ECO:0000313" key="1">
    <source>
        <dbReference type="EMBL" id="KUM62368.1"/>
    </source>
</evidence>
<sequence>MGSFALRGYRSSRQTFFRGYAPRHAPGFRGKTGGLLKVALLGTCTYFIAKKLFHANRSPPHAGSNGGSQPVQPVSQ</sequence>
<name>A0A101MKV1_PENFR</name>
<evidence type="ECO:0000313" key="2">
    <source>
        <dbReference type="Proteomes" id="UP000055045"/>
    </source>
</evidence>
<keyword evidence="2" id="KW-1185">Reference proteome</keyword>
<organism evidence="1 2">
    <name type="scientific">Penicillium freii</name>
    <dbReference type="NCBI Taxonomy" id="48697"/>
    <lineage>
        <taxon>Eukaryota</taxon>
        <taxon>Fungi</taxon>
        <taxon>Dikarya</taxon>
        <taxon>Ascomycota</taxon>
        <taxon>Pezizomycotina</taxon>
        <taxon>Eurotiomycetes</taxon>
        <taxon>Eurotiomycetidae</taxon>
        <taxon>Eurotiales</taxon>
        <taxon>Aspergillaceae</taxon>
        <taxon>Penicillium</taxon>
    </lineage>
</organism>
<comment type="caution">
    <text evidence="1">The sequence shown here is derived from an EMBL/GenBank/DDBJ whole genome shotgun (WGS) entry which is preliminary data.</text>
</comment>
<dbReference type="EMBL" id="LLXE01000102">
    <property type="protein sequence ID" value="KUM62368.1"/>
    <property type="molecule type" value="Genomic_DNA"/>
</dbReference>
<reference evidence="1 2" key="1">
    <citation type="submission" date="2015-10" db="EMBL/GenBank/DDBJ databases">
        <title>Genome sequencing of Penicillium freii.</title>
        <authorList>
            <person name="Nguyen H.D."/>
            <person name="Visagie C.M."/>
            <person name="Seifert K.A."/>
        </authorList>
    </citation>
    <scope>NUCLEOTIDE SEQUENCE [LARGE SCALE GENOMIC DNA]</scope>
    <source>
        <strain evidence="1 2">DAOM 242723</strain>
    </source>
</reference>